<proteinExistence type="predicted"/>
<dbReference type="EMBL" id="SLWN01000001">
    <property type="protein sequence ID" value="TCO35748.1"/>
    <property type="molecule type" value="Genomic_DNA"/>
</dbReference>
<protein>
    <submittedName>
        <fullName evidence="1">Uncharacterized protein</fullName>
    </submittedName>
</protein>
<dbReference type="AlphaFoldDB" id="A0A4R2HYM7"/>
<sequence length="88" mass="10320">MFGFRLSAQKPPEARRITDDVVMRFDHVYEVDPDKMAIFAQQDLPAWDTHRIIDSRWDHLAWMHQHFADKVLGMPDLGLNEDGTEPEN</sequence>
<organism evidence="1 2">
    <name type="scientific">Kribbella steppae</name>
    <dbReference type="NCBI Taxonomy" id="2512223"/>
    <lineage>
        <taxon>Bacteria</taxon>
        <taxon>Bacillati</taxon>
        <taxon>Actinomycetota</taxon>
        <taxon>Actinomycetes</taxon>
        <taxon>Propionibacteriales</taxon>
        <taxon>Kribbellaceae</taxon>
        <taxon>Kribbella</taxon>
    </lineage>
</organism>
<keyword evidence="2" id="KW-1185">Reference proteome</keyword>
<comment type="caution">
    <text evidence="1">The sequence shown here is derived from an EMBL/GenBank/DDBJ whole genome shotgun (WGS) entry which is preliminary data.</text>
</comment>
<evidence type="ECO:0000313" key="1">
    <source>
        <dbReference type="EMBL" id="TCO35748.1"/>
    </source>
</evidence>
<dbReference type="RefSeq" id="WP_132207397.1">
    <property type="nucleotide sequence ID" value="NZ_SLWN01000001.1"/>
</dbReference>
<accession>A0A4R2HYM7</accession>
<gene>
    <name evidence="1" type="ORF">EV652_101633</name>
</gene>
<dbReference type="Proteomes" id="UP000294508">
    <property type="component" value="Unassembled WGS sequence"/>
</dbReference>
<reference evidence="1 2" key="1">
    <citation type="journal article" date="2015" name="Stand. Genomic Sci.">
        <title>Genomic Encyclopedia of Bacterial and Archaeal Type Strains, Phase III: the genomes of soil and plant-associated and newly described type strains.</title>
        <authorList>
            <person name="Whitman W.B."/>
            <person name="Woyke T."/>
            <person name="Klenk H.P."/>
            <person name="Zhou Y."/>
            <person name="Lilburn T.G."/>
            <person name="Beck B.J."/>
            <person name="De Vos P."/>
            <person name="Vandamme P."/>
            <person name="Eisen J.A."/>
            <person name="Garrity G."/>
            <person name="Hugenholtz P."/>
            <person name="Kyrpides N.C."/>
        </authorList>
    </citation>
    <scope>NUCLEOTIDE SEQUENCE [LARGE SCALE GENOMIC DNA]</scope>
    <source>
        <strain evidence="1 2">VKM Ac-2572</strain>
    </source>
</reference>
<evidence type="ECO:0000313" key="2">
    <source>
        <dbReference type="Proteomes" id="UP000294508"/>
    </source>
</evidence>
<dbReference type="OrthoDB" id="5187968at2"/>
<name>A0A4R2HYM7_9ACTN</name>